<proteinExistence type="predicted"/>
<evidence type="ECO:0000313" key="1">
    <source>
        <dbReference type="EMBL" id="KAJ5379417.1"/>
    </source>
</evidence>
<accession>A0A9W9SJ39</accession>
<protein>
    <submittedName>
        <fullName evidence="1">Uncharacterized protein</fullName>
    </submittedName>
</protein>
<keyword evidence="2" id="KW-1185">Reference proteome</keyword>
<sequence>MSHYLSMQAYKSQYDALLKREDRSKGFGLLFQDWPCEGTLDLSIAYLAPCKSDTRDLRQQPKNMFFLISENREHEDSPESIGRILKKFAKKMKKLTTKEQEEKVLCAAVAAGTHVRFFWLEVGDEELTEGDFGAYLELAEHEKEINIMLELFNNQLCVSYSFESTWFSAMGRKEDVM</sequence>
<dbReference type="EMBL" id="JAPZBU010000011">
    <property type="protein sequence ID" value="KAJ5379417.1"/>
    <property type="molecule type" value="Genomic_DNA"/>
</dbReference>
<name>A0A9W9SJ39_9EURO</name>
<evidence type="ECO:0000313" key="2">
    <source>
        <dbReference type="Proteomes" id="UP001147747"/>
    </source>
</evidence>
<organism evidence="1 2">
    <name type="scientific">Penicillium cosmopolitanum</name>
    <dbReference type="NCBI Taxonomy" id="1131564"/>
    <lineage>
        <taxon>Eukaryota</taxon>
        <taxon>Fungi</taxon>
        <taxon>Dikarya</taxon>
        <taxon>Ascomycota</taxon>
        <taxon>Pezizomycotina</taxon>
        <taxon>Eurotiomycetes</taxon>
        <taxon>Eurotiomycetidae</taxon>
        <taxon>Eurotiales</taxon>
        <taxon>Aspergillaceae</taxon>
        <taxon>Penicillium</taxon>
    </lineage>
</organism>
<gene>
    <name evidence="1" type="ORF">N7509_012536</name>
</gene>
<comment type="caution">
    <text evidence="1">The sequence shown here is derived from an EMBL/GenBank/DDBJ whole genome shotgun (WGS) entry which is preliminary data.</text>
</comment>
<dbReference type="Proteomes" id="UP001147747">
    <property type="component" value="Unassembled WGS sequence"/>
</dbReference>
<reference evidence="1" key="2">
    <citation type="journal article" date="2023" name="IMA Fungus">
        <title>Comparative genomic study of the Penicillium genus elucidates a diverse pangenome and 15 lateral gene transfer events.</title>
        <authorList>
            <person name="Petersen C."/>
            <person name="Sorensen T."/>
            <person name="Nielsen M.R."/>
            <person name="Sondergaard T.E."/>
            <person name="Sorensen J.L."/>
            <person name="Fitzpatrick D.A."/>
            <person name="Frisvad J.C."/>
            <person name="Nielsen K.L."/>
        </authorList>
    </citation>
    <scope>NUCLEOTIDE SEQUENCE</scope>
    <source>
        <strain evidence="1">IBT 29677</strain>
    </source>
</reference>
<dbReference type="RefSeq" id="XP_056483203.1">
    <property type="nucleotide sequence ID" value="XM_056637173.1"/>
</dbReference>
<dbReference type="GeneID" id="81376153"/>
<reference evidence="1" key="1">
    <citation type="submission" date="2022-12" db="EMBL/GenBank/DDBJ databases">
        <authorList>
            <person name="Petersen C."/>
        </authorList>
    </citation>
    <scope>NUCLEOTIDE SEQUENCE</scope>
    <source>
        <strain evidence="1">IBT 29677</strain>
    </source>
</reference>
<dbReference type="OrthoDB" id="4340494at2759"/>
<dbReference type="AlphaFoldDB" id="A0A9W9SJ39"/>